<evidence type="ECO:0000256" key="6">
    <source>
        <dbReference type="ARBA" id="ARBA00022679"/>
    </source>
</evidence>
<evidence type="ECO:0000256" key="2">
    <source>
        <dbReference type="ARBA" id="ARBA00002764"/>
    </source>
</evidence>
<keyword evidence="12" id="KW-1185">Reference proteome</keyword>
<keyword evidence="6 8" id="KW-0808">Transferase</keyword>
<evidence type="ECO:0000256" key="4">
    <source>
        <dbReference type="ARBA" id="ARBA00010281"/>
    </source>
</evidence>
<dbReference type="HAMAP" id="MF_00484">
    <property type="entry name" value="Glycogen_synth"/>
    <property type="match status" value="1"/>
</dbReference>
<dbReference type="Gene3D" id="3.40.50.2000">
    <property type="entry name" value="Glycogen Phosphorylase B"/>
    <property type="match status" value="2"/>
</dbReference>
<feature type="binding site" evidence="8">
    <location>
        <position position="15"/>
    </location>
    <ligand>
        <name>ADP-alpha-D-glucose</name>
        <dbReference type="ChEBI" id="CHEBI:57498"/>
    </ligand>
</feature>
<evidence type="ECO:0000256" key="5">
    <source>
        <dbReference type="ARBA" id="ARBA00022676"/>
    </source>
</evidence>
<gene>
    <name evidence="8 11" type="primary">glgA</name>
    <name evidence="11" type="ORF">QTN89_08605</name>
</gene>
<evidence type="ECO:0000256" key="1">
    <source>
        <dbReference type="ARBA" id="ARBA00001478"/>
    </source>
</evidence>
<dbReference type="InterPro" id="IPR001296">
    <property type="entry name" value="Glyco_trans_1"/>
</dbReference>
<dbReference type="EC" id="2.4.1.21" evidence="8"/>
<dbReference type="Pfam" id="PF08323">
    <property type="entry name" value="Glyco_transf_5"/>
    <property type="match status" value="1"/>
</dbReference>
<reference evidence="11 12" key="1">
    <citation type="submission" date="2023-06" db="EMBL/GenBank/DDBJ databases">
        <title>Roseiconus lacunae JC819 isolated from Gulf of Mannar region, Tamil Nadu.</title>
        <authorList>
            <person name="Pk S."/>
            <person name="Ch S."/>
            <person name="Ch V.R."/>
        </authorList>
    </citation>
    <scope>NUCLEOTIDE SEQUENCE [LARGE SCALE GENOMIC DNA]</scope>
    <source>
        <strain evidence="11 12">JC819</strain>
    </source>
</reference>
<comment type="function">
    <text evidence="2 8">Synthesizes alpha-1,4-glucan chains using ADP-glucose.</text>
</comment>
<comment type="caution">
    <text evidence="11">The sequence shown here is derived from an EMBL/GenBank/DDBJ whole genome shotgun (WGS) entry which is preliminary data.</text>
</comment>
<comment type="similarity">
    <text evidence="4 8">Belongs to the glycosyltransferase 1 family. Bacterial/plant glycogen synthase subfamily.</text>
</comment>
<evidence type="ECO:0000313" key="11">
    <source>
        <dbReference type="EMBL" id="MDM4015485.1"/>
    </source>
</evidence>
<evidence type="ECO:0000256" key="3">
    <source>
        <dbReference type="ARBA" id="ARBA00004964"/>
    </source>
</evidence>
<dbReference type="NCBIfam" id="NF001899">
    <property type="entry name" value="PRK00654.1-2"/>
    <property type="match status" value="1"/>
</dbReference>
<dbReference type="InterPro" id="IPR013534">
    <property type="entry name" value="Starch_synth_cat_dom"/>
</dbReference>
<sequence>MNIVYLSSEAVPFAKTGGLADVCGTLPREVAALGHRCTVIIPAFRSVRRSGCAIETTDQSFAIPISSEKLVGGRLLKSHLPHSDVEVLMIDQPHYFDRPSLYGDATGDYPDNAERFTFFCRAALVALQRLGRNVDIVHCNDWQTGLIPGLIRANADRLSTLKDAATILTIHNMAYQGQFPAESFPMTGLKWSEFNHNTYEYYGYWNFLKAGVAMSDLVTTVSPRYAMEIQTPHHGCGLDGVIASRGGRVMGITNGIDTSVWNPSIDENLTERYDVDSWQKGKLANKRSLQAEFKLDVSDDIPMIGLVGRLADQKGWDLILPVIERHVSEGRPTQWMVLGSGDPRIESELKRLATDAPHQVAAHVGFNDSLAHRIEAGSDLFVMPSHYEPCGLNQLYSLRYGTVPVVTSTGGLADTVIDTTAESIAKKTATGFHLWENSPHGLDEAIGRALYLRYHEKKIWDELVRRGMGADWSWRKSASRYVSLYESAIALTETSTELPS</sequence>
<dbReference type="EMBL" id="JASZZN010000005">
    <property type="protein sequence ID" value="MDM4015485.1"/>
    <property type="molecule type" value="Genomic_DNA"/>
</dbReference>
<evidence type="ECO:0000256" key="7">
    <source>
        <dbReference type="ARBA" id="ARBA00023056"/>
    </source>
</evidence>
<comment type="pathway">
    <text evidence="3 8">Glycan biosynthesis; glycogen biosynthesis.</text>
</comment>
<evidence type="ECO:0000259" key="10">
    <source>
        <dbReference type="Pfam" id="PF08323"/>
    </source>
</evidence>
<feature type="domain" description="Starch synthase catalytic" evidence="10">
    <location>
        <begin position="2"/>
        <end position="243"/>
    </location>
</feature>
<dbReference type="PANTHER" id="PTHR45825">
    <property type="entry name" value="GRANULE-BOUND STARCH SYNTHASE 1, CHLOROPLASTIC/AMYLOPLASTIC"/>
    <property type="match status" value="1"/>
</dbReference>
<dbReference type="Pfam" id="PF00534">
    <property type="entry name" value="Glycos_transf_1"/>
    <property type="match status" value="1"/>
</dbReference>
<proteinExistence type="inferred from homology"/>
<keyword evidence="5 8" id="KW-0328">Glycosyltransferase</keyword>
<dbReference type="Proteomes" id="UP001239462">
    <property type="component" value="Unassembled WGS sequence"/>
</dbReference>
<dbReference type="InterPro" id="IPR011835">
    <property type="entry name" value="GS/SS"/>
</dbReference>
<dbReference type="PANTHER" id="PTHR45825:SF11">
    <property type="entry name" value="ALPHA AMYLASE DOMAIN-CONTAINING PROTEIN"/>
    <property type="match status" value="1"/>
</dbReference>
<accession>A0ABT7PG70</accession>
<dbReference type="GO" id="GO:0009011">
    <property type="term" value="F:alpha-1,4-glucan glucosyltransferase (ADP-glucose donor) activity"/>
    <property type="evidence" value="ECO:0007669"/>
    <property type="project" value="UniProtKB-EC"/>
</dbReference>
<protein>
    <recommendedName>
        <fullName evidence="8">Glycogen synthase</fullName>
        <ecNumber evidence="8">2.4.1.21</ecNumber>
    </recommendedName>
    <alternativeName>
        <fullName evidence="8">Starch [bacterial glycogen] synthase</fullName>
    </alternativeName>
</protein>
<dbReference type="SUPFAM" id="SSF53756">
    <property type="entry name" value="UDP-Glycosyltransferase/glycogen phosphorylase"/>
    <property type="match status" value="1"/>
</dbReference>
<evidence type="ECO:0000256" key="8">
    <source>
        <dbReference type="HAMAP-Rule" id="MF_00484"/>
    </source>
</evidence>
<name>A0ABT7PG70_9BACT</name>
<dbReference type="CDD" id="cd03791">
    <property type="entry name" value="GT5_Glycogen_synthase_DULL1-like"/>
    <property type="match status" value="1"/>
</dbReference>
<comment type="catalytic activity">
    <reaction evidence="1 8">
        <text>[(1-&gt;4)-alpha-D-glucosyl](n) + ADP-alpha-D-glucose = [(1-&gt;4)-alpha-D-glucosyl](n+1) + ADP + H(+)</text>
        <dbReference type="Rhea" id="RHEA:18189"/>
        <dbReference type="Rhea" id="RHEA-COMP:9584"/>
        <dbReference type="Rhea" id="RHEA-COMP:9587"/>
        <dbReference type="ChEBI" id="CHEBI:15378"/>
        <dbReference type="ChEBI" id="CHEBI:15444"/>
        <dbReference type="ChEBI" id="CHEBI:57498"/>
        <dbReference type="ChEBI" id="CHEBI:456216"/>
        <dbReference type="EC" id="2.4.1.21"/>
    </reaction>
</comment>
<feature type="domain" description="Glycosyl transferase family 1" evidence="9">
    <location>
        <begin position="293"/>
        <end position="452"/>
    </location>
</feature>
<evidence type="ECO:0000259" key="9">
    <source>
        <dbReference type="Pfam" id="PF00534"/>
    </source>
</evidence>
<dbReference type="RefSeq" id="WP_149495556.1">
    <property type="nucleotide sequence ID" value="NZ_JAJMQV010000078.1"/>
</dbReference>
<evidence type="ECO:0000313" key="12">
    <source>
        <dbReference type="Proteomes" id="UP001239462"/>
    </source>
</evidence>
<dbReference type="NCBIfam" id="TIGR02095">
    <property type="entry name" value="glgA"/>
    <property type="match status" value="1"/>
</dbReference>
<keyword evidence="7 8" id="KW-0320">Glycogen biosynthesis</keyword>
<organism evidence="11 12">
    <name type="scientific">Roseiconus lacunae</name>
    <dbReference type="NCBI Taxonomy" id="2605694"/>
    <lineage>
        <taxon>Bacteria</taxon>
        <taxon>Pseudomonadati</taxon>
        <taxon>Planctomycetota</taxon>
        <taxon>Planctomycetia</taxon>
        <taxon>Pirellulales</taxon>
        <taxon>Pirellulaceae</taxon>
        <taxon>Roseiconus</taxon>
    </lineage>
</organism>